<reference evidence="2 3" key="1">
    <citation type="submission" date="2016-05" db="EMBL/GenBank/DDBJ databases">
        <title>A degradative enzymes factory behind the ericoid mycorrhizal symbiosis.</title>
        <authorList>
            <consortium name="DOE Joint Genome Institute"/>
            <person name="Martino E."/>
            <person name="Morin E."/>
            <person name="Grelet G."/>
            <person name="Kuo A."/>
            <person name="Kohler A."/>
            <person name="Daghino S."/>
            <person name="Barry K."/>
            <person name="Choi C."/>
            <person name="Cichocki N."/>
            <person name="Clum A."/>
            <person name="Copeland A."/>
            <person name="Hainaut M."/>
            <person name="Haridas S."/>
            <person name="Labutti K."/>
            <person name="Lindquist E."/>
            <person name="Lipzen A."/>
            <person name="Khouja H.-R."/>
            <person name="Murat C."/>
            <person name="Ohm R."/>
            <person name="Olson A."/>
            <person name="Spatafora J."/>
            <person name="Veneault-Fourrey C."/>
            <person name="Henrissat B."/>
            <person name="Grigoriev I."/>
            <person name="Martin F."/>
            <person name="Perotto S."/>
        </authorList>
    </citation>
    <scope>NUCLEOTIDE SEQUENCE [LARGE SCALE GENOMIC DNA]</scope>
    <source>
        <strain evidence="2 3">UAMH 7357</strain>
    </source>
</reference>
<feature type="region of interest" description="Disordered" evidence="1">
    <location>
        <begin position="377"/>
        <end position="398"/>
    </location>
</feature>
<dbReference type="Proteomes" id="UP000235672">
    <property type="component" value="Unassembled WGS sequence"/>
</dbReference>
<evidence type="ECO:0000313" key="3">
    <source>
        <dbReference type="Proteomes" id="UP000235672"/>
    </source>
</evidence>
<dbReference type="InterPro" id="IPR050257">
    <property type="entry name" value="eL8/uL1-like"/>
</dbReference>
<dbReference type="STRING" id="1745343.A0A2J6QAG3"/>
<feature type="compositionally biased region" description="Basic and acidic residues" evidence="1">
    <location>
        <begin position="329"/>
        <end position="355"/>
    </location>
</feature>
<dbReference type="GO" id="GO:0003723">
    <property type="term" value="F:RNA binding"/>
    <property type="evidence" value="ECO:0007669"/>
    <property type="project" value="InterPro"/>
</dbReference>
<protein>
    <submittedName>
        <fullName evidence="2">Ribosomal protein L1</fullName>
    </submittedName>
</protein>
<feature type="region of interest" description="Disordered" evidence="1">
    <location>
        <begin position="189"/>
        <end position="220"/>
    </location>
</feature>
<dbReference type="OrthoDB" id="10251727at2759"/>
<feature type="compositionally biased region" description="Acidic residues" evidence="1">
    <location>
        <begin position="54"/>
        <end position="65"/>
    </location>
</feature>
<dbReference type="InterPro" id="IPR028364">
    <property type="entry name" value="Ribosomal_uL1/biogenesis"/>
</dbReference>
<feature type="compositionally biased region" description="Basic and acidic residues" evidence="1">
    <location>
        <begin position="37"/>
        <end position="53"/>
    </location>
</feature>
<dbReference type="CDD" id="cd00403">
    <property type="entry name" value="Ribosomal_L1"/>
    <property type="match status" value="1"/>
</dbReference>
<dbReference type="InterPro" id="IPR023674">
    <property type="entry name" value="Ribosomal_uL1-like"/>
</dbReference>
<feature type="region of interest" description="Disordered" evidence="1">
    <location>
        <begin position="326"/>
        <end position="355"/>
    </location>
</feature>
<feature type="compositionally biased region" description="Basic residues" evidence="1">
    <location>
        <begin position="388"/>
        <end position="398"/>
    </location>
</feature>
<organism evidence="2 3">
    <name type="scientific">Hyaloscypha hepaticicola</name>
    <dbReference type="NCBI Taxonomy" id="2082293"/>
    <lineage>
        <taxon>Eukaryota</taxon>
        <taxon>Fungi</taxon>
        <taxon>Dikarya</taxon>
        <taxon>Ascomycota</taxon>
        <taxon>Pezizomycotina</taxon>
        <taxon>Leotiomycetes</taxon>
        <taxon>Helotiales</taxon>
        <taxon>Hyaloscyphaceae</taxon>
        <taxon>Hyaloscypha</taxon>
    </lineage>
</organism>
<keyword evidence="3" id="KW-1185">Reference proteome</keyword>
<gene>
    <name evidence="2" type="ORF">NA56DRAFT_701532</name>
</gene>
<dbReference type="GO" id="GO:0005840">
    <property type="term" value="C:ribosome"/>
    <property type="evidence" value="ECO:0007669"/>
    <property type="project" value="UniProtKB-KW"/>
</dbReference>
<proteinExistence type="predicted"/>
<dbReference type="SUPFAM" id="SSF56808">
    <property type="entry name" value="Ribosomal protein L1"/>
    <property type="match status" value="1"/>
</dbReference>
<accession>A0A2J6QAG3</accession>
<dbReference type="InterPro" id="IPR016095">
    <property type="entry name" value="Ribosomal_uL1_3-a/b-sand"/>
</dbReference>
<dbReference type="AlphaFoldDB" id="A0A2J6QAG3"/>
<dbReference type="PANTHER" id="PTHR23105">
    <property type="entry name" value="RIBOSOMAL PROTEIN L7AE FAMILY MEMBER"/>
    <property type="match status" value="1"/>
</dbReference>
<name>A0A2J6QAG3_9HELO</name>
<dbReference type="EMBL" id="KZ613475">
    <property type="protein sequence ID" value="PMD23253.1"/>
    <property type="molecule type" value="Genomic_DNA"/>
</dbReference>
<dbReference type="Gene3D" id="3.40.50.790">
    <property type="match status" value="1"/>
</dbReference>
<feature type="region of interest" description="Disordered" evidence="1">
    <location>
        <begin position="37"/>
        <end position="66"/>
    </location>
</feature>
<evidence type="ECO:0000313" key="2">
    <source>
        <dbReference type="EMBL" id="PMD23253.1"/>
    </source>
</evidence>
<evidence type="ECO:0000256" key="1">
    <source>
        <dbReference type="SAM" id="MobiDB-lite"/>
    </source>
</evidence>
<dbReference type="Pfam" id="PF00687">
    <property type="entry name" value="Ribosomal_L1"/>
    <property type="match status" value="1"/>
</dbReference>
<sequence>MSPTSTALILKVENGSPYQLSHEQTLKASKALLTHIQSKEKEKTNSSEKKSLIQDDEDSEEDEDSASAPIWLTLTTKKHIVDEKRLKSSKIALPHPLNTSATTTICLITADPQRTYKDLVASPAFPTALSKRITKIVGVTKLRKKWTQYEAQRKLFAEHDIFLADDRIITQLPKLLGKTFYKSTTKRPIPVSIQKPPAKTDGKRSAKAAGEGSRGAADPKHVAAEIEKAIHCTVLHLKPSTNTAIKVGYANWSPEKLTENIEAAVEALVQKYVPKKWRGVRALYVKGETTAAMPIWLASDLWVDEEDVLGEEAVREIEQAKVSKKRKGRALEGGEVESPKKEKKQKLLESNDNKLGEEIKARKEKLKLQKLEAMKDGDADSLVPTASKKSKKAKVIAV</sequence>
<keyword evidence="2" id="KW-0689">Ribosomal protein</keyword>
<keyword evidence="2" id="KW-0687">Ribonucleoprotein</keyword>